<dbReference type="EMBL" id="FOZX01000003">
    <property type="protein sequence ID" value="SFS65976.1"/>
    <property type="molecule type" value="Genomic_DNA"/>
</dbReference>
<dbReference type="CDD" id="cd05262">
    <property type="entry name" value="SDR_a7"/>
    <property type="match status" value="1"/>
</dbReference>
<dbReference type="Pfam" id="PF01370">
    <property type="entry name" value="Epimerase"/>
    <property type="match status" value="1"/>
</dbReference>
<dbReference type="InterPro" id="IPR036291">
    <property type="entry name" value="NAD(P)-bd_dom_sf"/>
</dbReference>
<dbReference type="RefSeq" id="WP_093416212.1">
    <property type="nucleotide sequence ID" value="NZ_FOZX01000003.1"/>
</dbReference>
<gene>
    <name evidence="2" type="ORF">SAMN05660874_02396</name>
</gene>
<feature type="domain" description="NAD-dependent epimerase/dehydratase" evidence="1">
    <location>
        <begin position="3"/>
        <end position="212"/>
    </location>
</feature>
<evidence type="ECO:0000313" key="3">
    <source>
        <dbReference type="Proteomes" id="UP000198852"/>
    </source>
</evidence>
<protein>
    <submittedName>
        <fullName evidence="2">Nucleoside-diphosphate-sugar epimerase</fullName>
    </submittedName>
</protein>
<dbReference type="InterPro" id="IPR051783">
    <property type="entry name" value="NAD(P)-dependent_oxidoreduct"/>
</dbReference>
<sequence>MRVFVTGATGMVGTAVIRELHAAGHEVLGLARSEAAAAKLTAAGVAVHRGSLTDLAGLRDGATRADAVIHTAFVHDFTDFEASVATDRAAVEALCEALVGSDKPLLITSGTPGDGSDEDTVPPLDSPVAGRFVTEELALSYVERGVRVAIVRLPRSVHGEPDTNGFVPIMIEAARRSGFSAYIDDGTKNFCAVHLLDAARLYLRVLEAAPAGVRAHAVGDGAIPGRELAETIGRRLDLPTKSLPAAEAADHLGFVGLIISTDQSTSAEATRARFDWEPIHPGLLADLEQDHYFA</sequence>
<dbReference type="STRING" id="95161.SAMN05660874_02396"/>
<proteinExistence type="predicted"/>
<evidence type="ECO:0000259" key="1">
    <source>
        <dbReference type="Pfam" id="PF01370"/>
    </source>
</evidence>
<dbReference type="GO" id="GO:0005737">
    <property type="term" value="C:cytoplasm"/>
    <property type="evidence" value="ECO:0007669"/>
    <property type="project" value="TreeGrafter"/>
</dbReference>
<accession>A0A1I6RMV2</accession>
<dbReference type="Proteomes" id="UP000198852">
    <property type="component" value="Unassembled WGS sequence"/>
</dbReference>
<evidence type="ECO:0000313" key="2">
    <source>
        <dbReference type="EMBL" id="SFS65976.1"/>
    </source>
</evidence>
<name>A0A1I6RMV2_9PSEU</name>
<dbReference type="PANTHER" id="PTHR48079:SF9">
    <property type="entry name" value="PUTATIVE-RELATED"/>
    <property type="match status" value="1"/>
</dbReference>
<dbReference type="AlphaFoldDB" id="A0A1I6RMV2"/>
<keyword evidence="3" id="KW-1185">Reference proteome</keyword>
<dbReference type="GO" id="GO:0004029">
    <property type="term" value="F:aldehyde dehydrogenase (NAD+) activity"/>
    <property type="evidence" value="ECO:0007669"/>
    <property type="project" value="TreeGrafter"/>
</dbReference>
<dbReference type="Gene3D" id="3.40.50.720">
    <property type="entry name" value="NAD(P)-binding Rossmann-like Domain"/>
    <property type="match status" value="1"/>
</dbReference>
<dbReference type="InterPro" id="IPR001509">
    <property type="entry name" value="Epimerase_deHydtase"/>
</dbReference>
<dbReference type="OrthoDB" id="9787292at2"/>
<dbReference type="SUPFAM" id="SSF51735">
    <property type="entry name" value="NAD(P)-binding Rossmann-fold domains"/>
    <property type="match status" value="1"/>
</dbReference>
<organism evidence="2 3">
    <name type="scientific">Saccharopolyspora flava</name>
    <dbReference type="NCBI Taxonomy" id="95161"/>
    <lineage>
        <taxon>Bacteria</taxon>
        <taxon>Bacillati</taxon>
        <taxon>Actinomycetota</taxon>
        <taxon>Actinomycetes</taxon>
        <taxon>Pseudonocardiales</taxon>
        <taxon>Pseudonocardiaceae</taxon>
        <taxon>Saccharopolyspora</taxon>
    </lineage>
</organism>
<reference evidence="3" key="1">
    <citation type="submission" date="2016-10" db="EMBL/GenBank/DDBJ databases">
        <authorList>
            <person name="Varghese N."/>
            <person name="Submissions S."/>
        </authorList>
    </citation>
    <scope>NUCLEOTIDE SEQUENCE [LARGE SCALE GENOMIC DNA]</scope>
    <source>
        <strain evidence="3">DSM 44771</strain>
    </source>
</reference>
<dbReference type="PANTHER" id="PTHR48079">
    <property type="entry name" value="PROTEIN YEEZ"/>
    <property type="match status" value="1"/>
</dbReference>